<proteinExistence type="predicted"/>
<evidence type="ECO:0000256" key="1">
    <source>
        <dbReference type="SAM" id="MobiDB-lite"/>
    </source>
</evidence>
<dbReference type="InterPro" id="IPR036047">
    <property type="entry name" value="F-box-like_dom_sf"/>
</dbReference>
<reference evidence="3" key="1">
    <citation type="journal article" date="2015" name="PLoS Genet.">
        <title>Genome Sequence and Transcriptome Analyses of Chrysochromulina tobin: Metabolic Tools for Enhanced Algal Fitness in the Prominent Order Prymnesiales (Haptophyceae).</title>
        <authorList>
            <person name="Hovde B.T."/>
            <person name="Deodato C.R."/>
            <person name="Hunsperger H.M."/>
            <person name="Ryken S.A."/>
            <person name="Yost W."/>
            <person name="Jha R.K."/>
            <person name="Patterson J."/>
            <person name="Monnat R.J. Jr."/>
            <person name="Barlow S.B."/>
            <person name="Starkenburg S.R."/>
            <person name="Cattolico R.A."/>
        </authorList>
    </citation>
    <scope>NUCLEOTIDE SEQUENCE</scope>
    <source>
        <strain evidence="3">CCMP291</strain>
    </source>
</reference>
<evidence type="ECO:0000313" key="2">
    <source>
        <dbReference type="EMBL" id="KOO27351.1"/>
    </source>
</evidence>
<dbReference type="AlphaFoldDB" id="A0A0M0JL83"/>
<dbReference type="Proteomes" id="UP000037460">
    <property type="component" value="Unassembled WGS sequence"/>
</dbReference>
<sequence length="358" mass="39871">MATPLGKRPLELDGSTGSSSDQPVRKAARTIDVEDRMAVLHDIRDSLRSLASSGPLTKAHADVLGAIGVQVSLLRDAFTREQERIRNRPVSEAMLVRTADVHADGSSVWHEVILPPEMFDRIIGYLTPKEMGRVVCFSRAWKAAVDANAHARIRELGLELEHRQRLTMRLLSTLEEQMKRAPSLLAAPRGAGLQTLYDSFVDFEPCVLRRHLDQIVPLIPDHPRAWQVLKYSRPSAEWLAQHVDLLVSEVVAPKNEDDDDDVWQELAADAAIGLFIELPQAMIEANVARVLSVLDRQTPQDALEISTYLIVHALKDLSPAVLARLPGLRERLQPLLARTEHGIGEMASEILYLAKAMM</sequence>
<keyword evidence="3" id="KW-1185">Reference proteome</keyword>
<protein>
    <recommendedName>
        <fullName evidence="4">F-box domain-containing protein</fullName>
    </recommendedName>
</protein>
<dbReference type="SUPFAM" id="SSF81383">
    <property type="entry name" value="F-box domain"/>
    <property type="match status" value="1"/>
</dbReference>
<gene>
    <name evidence="2" type="ORF">Ctob_003567</name>
</gene>
<feature type="region of interest" description="Disordered" evidence="1">
    <location>
        <begin position="1"/>
        <end position="27"/>
    </location>
</feature>
<accession>A0A0M0JL83</accession>
<dbReference type="EMBL" id="JWZX01002728">
    <property type="protein sequence ID" value="KOO27351.1"/>
    <property type="molecule type" value="Genomic_DNA"/>
</dbReference>
<evidence type="ECO:0008006" key="4">
    <source>
        <dbReference type="Google" id="ProtNLM"/>
    </source>
</evidence>
<evidence type="ECO:0000313" key="3">
    <source>
        <dbReference type="Proteomes" id="UP000037460"/>
    </source>
</evidence>
<name>A0A0M0JL83_9EUKA</name>
<comment type="caution">
    <text evidence="2">The sequence shown here is derived from an EMBL/GenBank/DDBJ whole genome shotgun (WGS) entry which is preliminary data.</text>
</comment>
<organism evidence="2 3">
    <name type="scientific">Chrysochromulina tobinii</name>
    <dbReference type="NCBI Taxonomy" id="1460289"/>
    <lineage>
        <taxon>Eukaryota</taxon>
        <taxon>Haptista</taxon>
        <taxon>Haptophyta</taxon>
        <taxon>Prymnesiophyceae</taxon>
        <taxon>Prymnesiales</taxon>
        <taxon>Chrysochromulinaceae</taxon>
        <taxon>Chrysochromulina</taxon>
    </lineage>
</organism>